<feature type="region of interest" description="Disordered" evidence="1">
    <location>
        <begin position="1800"/>
        <end position="1819"/>
    </location>
</feature>
<dbReference type="HOGENOM" id="CLU_224956_0_0_1"/>
<sequence>MQLNQSFYFSMESLFKDLTDVPGAVERFKTIYENTKLEGYSYFVIAGLSLLLNLPQVHPDYPALQLFFEVSRFVLETMEALQQYVRTIHYFISNSFISNSSAPGTVAQRILDLTRLDTQVPNIGVITEYLMMVISIPDFRSQTSSEQAHAAITSLRSQGEVLAYLFYVVYCHRDSYSIQCGELLKSYMSRGMQPSPYLNNLLTHAINYYVGPNYQIQQGMAISPAYSQSSPMGMQQRQLQCTPQFSNALYNKDIAIIVLNVGPISINDRHFLQYVLNICQPITTVKLVHLIMALSSVAGDPCKYINQLNMAYFIQTYLSSVKMDQAYKESLLKQQYSQYHINAIFSVLRNGKVDVQWKDILSILEQQVTTIDTYLAQTIITAYIGYYIDSNPNICLCASCASTFGSPSCGNNASNNVYIPPRARQAIDKPSYSPVFGLFDYVFRDTDRGANYLYYFEANFFIGSIIYFNQLVRVFNKMLLTDVIPYLKEGKELPPQFEQQYIPYCKVFFIFSQICSPRVTIEKGNIHLVKGFPILAAMDMLYYAFKPQSNLFHPCLSQKSGGIFTPDLLEYIYDVFNPINLTYPGNPHLTPASSQSYNSRASRPESWIWSSPNLVKSIFRIYPLVAPQVRTVFNDILGLNGNRSQYGPDPISRCPDQLLVTLTFADMDMLPVLQDSDRQQQQVKKPIAPLYLLAKPHELITKAMLRVCTTFLLQKYLFKATKQQTNQGYIDAIVATNPDIVLFACEVFWRRNPNNMGKVIDVIQELRLIEPIVRTWRSFEFVCDAAAFASGREFLNPALFIINAMQTYGRTFAEEFLIFILKKSLRTLRNIDGKTMREMCLLLTEEDVKLCSMVLLPYAGDQSRCRQNITDATISWNGNLLEILDILAKKEYSDQAAKLRLMGLLTEPLVITAQGNSLQTYHDMNFLDIALTAVLPTAYNQYKLRAEQYMLSSSPITESMQLVFFKFSYAYRTYFKLAFPEDTYLESLFRLVEKVIKHCLPEAEIIEKSPMGVFFDVSTTEQNIWNEATTTLQKYLQGRLSSDEMVTMAATRQKNSCSTLAYQMSYCTLMHTIIELLDTPVRCAELLGIGEHDAMLATNASRDELGVMQETPLLRAELSLAALGGLLMGSGVLSDVFVPRLCTLLLKHLNSTVPFFNEVGMELLCCFYKEVDAVEKDSVRSPKRWTATFSHIYNTRYFTELSAKRYVPLSAEKQKYCEKIESERFGIIEETPIDVIIDRLFGDKKAADYDLTKVYQTFMSGTSLNAPTTQGHAPQVLYSSASQNLSIHREQDKSVPHLPAQNCFAGLLSRYRHRISPTLVKAMDDISAMSVVVAKQKYAQFVTSLLGVLSNGSQTSLGELVARLREDVVFQQILSYYLVSTSLSSNDGSAVGVSYRSGSFSAQASLSTVSLITDINLYLRNDALIDNLANVAILSSRLVDLYEASSVKQRVSLKTMLFHYSLVMLWDLVDSILEADESGIHSESLGRNVGTLAPVERQHAHVALLAKRYKRAITLGHWLGFLVFGARYAPLKQDINFLELIDISAHRGTFILLVVFFRSFLRHSLDSPGLPATSGLVIMIISKLYDTLCNINRLTIRYPVYQLEIATALIGDFQEEAYTCLEHTKLYQHNITHNSSLQGLFSSSELICTSHVNGDRTELALKPPPFKYIDPAAKTRQASSINGLNMLRLERSFNPLSDTPCQAYCIPPHIFRSEMRLGVLCEIQRNEDPQQTPFPLILSFLTANPSLYAFFERAVQIICNMPELVEGKRRACFHARNLVYTLLQESSLSICSRGSSTPSMASIKSQTGPSSSSGKSSHLPTVASNISLKNASSDETNPNFAYVATTYIATSLFRASAYTIICSKIRLLLHKSFYWVPTAREEDLRLQRLLEDTIIEGLIRLAAEYALSLLHKQIRDFSEVILTSKKDRQMKFTNACNTSTQNQEDSEYSELSYQQGDTFSLQFLAPRADTAFTTNSTPLCCESTQKFSTTSVVSTVNKPALSSDLLRNLCSMYEQLDSCHRLKGDMTILRDLAPSMGHRVTTLYPYVIKGDSVMFSVPYSYFQLYPVEAPSLMRGVFSHKDIELILSVVFGYKINVLSSKPISLSSPDSAKPDAHQMLHLQVVANSLAAKMSTHFSSLKWTDSRVINGILLSTYSQAASMFTAINDQVPLLPHLEGGSRSTSGFTKTDMQLSMYSSLLVLGQSISQSMENMPLDGLPDIYSLQIDHPVLIPLHSIRAAASLYGRNMSTQTRGAFVSFILSFGEWAISHVSLDTSMGIAEGSGDWKPAFDIANAFQMSTVISSKSDLQSLVFKDISYSEILDPLLSSFAKVATPSLEQVAGKGYRPFFDLRSYYSQVQFIDLICTSTNDAAARLRRHFLDIEKPHSEELLSLNFFKHICTYNLTTDVASYSLNSSLPVGLFKILLTVAFDLDIPELCLKLLTLVKLRLVTTIAHAMLWELFLAGINKGEQCRTVDSTRFWFADVLAIFGLNLVKCRIIPEKILDTTISGAFKYICNYLNRHYEKRLSSSNRAYLAIILTKLTSESGVYLATCCHDLVSAISKIVLGLCFTGSITYLPSCCNASSLPMICHFLAESYINTLETISLLQAQEDQALGVLSCSKLPPALERLMRLFDMVGDCSSEEDDYLNLYRLLISTGYNPFSAHGFSSNQSDFLRVLIKTPSSDGAEKCTIESQVLDQFSHLEHLHNAILEDMDLTQHSAPLSLSVLAYKMLTHLITVVVPQLSDTLSKEDEYSLMSHYIARFNALGYFMGDTISSLLIDAVLHKLLKRSKGNKLCNMANGLGVFICYLIYACPEHNLSCSYNKSAVLAHFLERLLRFTSYLTSFKYKNSYKLQGLMNFRSLDLLPNMTLRTDSGKAESQDVVVDSACITLYRILTVLSANLFSKSSPVFAYRHDFIYVLTHYLLYISPQQSILFNNLFLAIISESSFIDAALSMSDLDALSYCSFSLEYAIHYAASTIPSTLNNVGSPIAASSAAAEVTKELWNICADVGIEYLPGSSTSSGHAELLLSSSAQHHLLQMKSDLSVMSLNAIPLSLNPVYNQFFTVQVGNPSWKHYLRLLCEALEFIQLTPQILRQLNTTDVYNANNCFVKSTLRLLELLRHDFPSFISFYKMHLASRISSNHKALRCFILSVPGSPLTHYQIANSMDLDVVRDVKEICLAPPLAGFHTGLATVRSPSQVIAEFSHSIVPVKYTMQRHAHPAAAAHDSFVIRLRETGALAQINELRKLAAKGTQFLRTGSVSDLQETKNKLNREQASALIEKLCAIFVANAADQSGIRDMVFIYSFVFYACSELLSCILASQRALSAPGEMVVFQLFERLLQHQSVREYHLKHVLHTLLIHLGEPNRISYMFALLLRHLITVDLQLRRTLKECVEEIKPADPPWALRILKQVISEGGS</sequence>
<dbReference type="InterPro" id="IPR007196">
    <property type="entry name" value="CCR4-Not_Not1_C"/>
</dbReference>
<organism evidence="2 3">
    <name type="scientific">Giardia intestinalis (strain ATCC 50803 / WB clone C6)</name>
    <name type="common">Giardia lamblia</name>
    <dbReference type="NCBI Taxonomy" id="184922"/>
    <lineage>
        <taxon>Eukaryota</taxon>
        <taxon>Metamonada</taxon>
        <taxon>Diplomonadida</taxon>
        <taxon>Hexamitidae</taxon>
        <taxon>Giardiinae</taxon>
        <taxon>Giardia</taxon>
    </lineage>
</organism>
<dbReference type="GO" id="GO:0030015">
    <property type="term" value="C:CCR4-NOT core complex"/>
    <property type="evidence" value="ECO:0000318"/>
    <property type="project" value="GO_Central"/>
</dbReference>
<dbReference type="GO" id="GO:0000288">
    <property type="term" value="P:nuclear-transcribed mRNA catabolic process, deadenylation-dependent decay"/>
    <property type="evidence" value="ECO:0000318"/>
    <property type="project" value="GO_Central"/>
</dbReference>
<evidence type="ECO:0000313" key="3">
    <source>
        <dbReference type="Proteomes" id="UP000001548"/>
    </source>
</evidence>
<dbReference type="GO" id="GO:0017148">
    <property type="term" value="P:negative regulation of translation"/>
    <property type="evidence" value="ECO:0007669"/>
    <property type="project" value="InterPro"/>
</dbReference>
<dbReference type="OMA" id="MSHYIAR"/>
<dbReference type="GO" id="GO:0060090">
    <property type="term" value="F:molecular adaptor activity"/>
    <property type="evidence" value="ECO:0000318"/>
    <property type="project" value="GO_Central"/>
</dbReference>
<dbReference type="InterPro" id="IPR032194">
    <property type="entry name" value="CNOT1_HEAT"/>
</dbReference>
<dbReference type="PANTHER" id="PTHR13162:SF8">
    <property type="entry name" value="CCR4-NOT TRANSCRIPTION COMPLEX SUBUNIT 1"/>
    <property type="match status" value="1"/>
</dbReference>
<gene>
    <name evidence="2" type="ORF">GL50803_0096732</name>
</gene>
<protein>
    <submittedName>
        <fullName evidence="2">Uncharacterized protein</fullName>
    </submittedName>
</protein>
<dbReference type="Proteomes" id="UP000001548">
    <property type="component" value="Unassembled WGS sequence"/>
</dbReference>
<dbReference type="VEuPathDB" id="GiardiaDB:GL50803_96732"/>
<dbReference type="KEGG" id="gla:GL50803_0096732"/>
<keyword evidence="3" id="KW-1185">Reference proteome</keyword>
<dbReference type="Gene3D" id="1.25.40.790">
    <property type="match status" value="1"/>
</dbReference>
<dbReference type="GeneID" id="5698928"/>
<accession>A8BMA4</accession>
<dbReference type="STRING" id="184922.A8BMA4"/>
<dbReference type="Pfam" id="PF04054">
    <property type="entry name" value="Not1"/>
    <property type="match status" value="1"/>
</dbReference>
<dbReference type="PANTHER" id="PTHR13162">
    <property type="entry name" value="CCR4-NOT TRANSCRIPTION COMPLEX"/>
    <property type="match status" value="1"/>
</dbReference>
<reference evidence="2 3" key="1">
    <citation type="journal article" date="2007" name="Science">
        <title>Genomic minimalism in the early diverging intestinal parasite Giardia lamblia.</title>
        <authorList>
            <person name="Morrison H.G."/>
            <person name="McArthur A.G."/>
            <person name="Gillin F.D."/>
            <person name="Aley S.B."/>
            <person name="Adam R.D."/>
            <person name="Olsen G.J."/>
            <person name="Best A.A."/>
            <person name="Cande W.Z."/>
            <person name="Chen F."/>
            <person name="Cipriano M.J."/>
            <person name="Davids B.J."/>
            <person name="Dawson S.C."/>
            <person name="Elmendorf H.G."/>
            <person name="Hehl A.B."/>
            <person name="Holder M.E."/>
            <person name="Huse S.M."/>
            <person name="Kim U.U."/>
            <person name="Lasek-Nesselquist E."/>
            <person name="Manning G."/>
            <person name="Nigam A."/>
            <person name="Nixon J.E."/>
            <person name="Palm D."/>
            <person name="Passamaneck N.E."/>
            <person name="Prabhu A."/>
            <person name="Reich C.I."/>
            <person name="Reiner D.S."/>
            <person name="Samuelson J."/>
            <person name="Svard S.G."/>
            <person name="Sogin M.L."/>
        </authorList>
    </citation>
    <scope>NUCLEOTIDE SEQUENCE [LARGE SCALE GENOMIC DNA]</scope>
    <source>
        <strain evidence="2 3">WB C6</strain>
    </source>
</reference>
<dbReference type="Pfam" id="PF16418">
    <property type="entry name" value="CNOT1_HEAT"/>
    <property type="match status" value="1"/>
</dbReference>
<dbReference type="GO" id="GO:0000932">
    <property type="term" value="C:P-body"/>
    <property type="evidence" value="ECO:0000318"/>
    <property type="project" value="GO_Central"/>
</dbReference>
<dbReference type="InterPro" id="IPR040398">
    <property type="entry name" value="Not1"/>
</dbReference>
<proteinExistence type="predicted"/>
<dbReference type="EMBL" id="AACB03000002">
    <property type="protein sequence ID" value="KAE8303980.1"/>
    <property type="molecule type" value="Genomic_DNA"/>
</dbReference>
<comment type="caution">
    <text evidence="2">The sequence shown here is derived from an EMBL/GenBank/DDBJ whole genome shotgun (WGS) entry which is preliminary data.</text>
</comment>
<name>A8BMA4_GIAIC</name>
<evidence type="ECO:0000256" key="1">
    <source>
        <dbReference type="SAM" id="MobiDB-lite"/>
    </source>
</evidence>
<evidence type="ECO:0000313" key="2">
    <source>
        <dbReference type="EMBL" id="KAE8303980.1"/>
    </source>
</evidence>
<dbReference type="RefSeq" id="XP_001706057.1">
    <property type="nucleotide sequence ID" value="XM_001706005.1"/>
</dbReference>
<feature type="compositionally biased region" description="Low complexity" evidence="1">
    <location>
        <begin position="1802"/>
        <end position="1817"/>
    </location>
</feature>